<dbReference type="Gramene" id="rna46875">
    <property type="protein sequence ID" value="RHN40686.1"/>
    <property type="gene ID" value="gene46875"/>
</dbReference>
<evidence type="ECO:0000313" key="7">
    <source>
        <dbReference type="Proteomes" id="UP000002051"/>
    </source>
</evidence>
<dbReference type="PANTHER" id="PTHR33227:SF58">
    <property type="entry name" value="STIGMA-SPECIFIC STIG1 FAMILY PROTEIN"/>
    <property type="match status" value="1"/>
</dbReference>
<evidence type="ECO:0000256" key="3">
    <source>
        <dbReference type="SAM" id="SignalP"/>
    </source>
</evidence>
<evidence type="ECO:0000313" key="6">
    <source>
        <dbReference type="EnsemblPlants" id="KEH19174"/>
    </source>
</evidence>
<dbReference type="AlphaFoldDB" id="A0A072TNU0"/>
<name>A0A072TNU0_MEDTR</name>
<dbReference type="EMBL" id="PSQE01000008">
    <property type="protein sequence ID" value="RHN40686.1"/>
    <property type="molecule type" value="Genomic_DNA"/>
</dbReference>
<evidence type="ECO:0000256" key="2">
    <source>
        <dbReference type="ARBA" id="ARBA00022729"/>
    </source>
</evidence>
<reference evidence="4 7" key="2">
    <citation type="journal article" date="2014" name="BMC Genomics">
        <title>An improved genome release (version Mt4.0) for the model legume Medicago truncatula.</title>
        <authorList>
            <person name="Tang H."/>
            <person name="Krishnakumar V."/>
            <person name="Bidwell S."/>
            <person name="Rosen B."/>
            <person name="Chan A."/>
            <person name="Zhou S."/>
            <person name="Gentzbittel L."/>
            <person name="Childs K.L."/>
            <person name="Yandell M."/>
            <person name="Gundlach H."/>
            <person name="Mayer K.F."/>
            <person name="Schwartz D.C."/>
            <person name="Town C.D."/>
        </authorList>
    </citation>
    <scope>GENOME REANNOTATION</scope>
    <source>
        <strain evidence="4">A17</strain>
        <strain evidence="6 7">cv. Jemalong A17</strain>
    </source>
</reference>
<feature type="chain" id="PRO_5014498840" evidence="3">
    <location>
        <begin position="25"/>
        <end position="150"/>
    </location>
</feature>
<feature type="signal peptide" evidence="3">
    <location>
        <begin position="1"/>
        <end position="24"/>
    </location>
</feature>
<dbReference type="Pfam" id="PF04885">
    <property type="entry name" value="Stig1"/>
    <property type="match status" value="1"/>
</dbReference>
<keyword evidence="2 3" id="KW-0732">Signal</keyword>
<gene>
    <name evidence="4" type="ordered locus">MTR_8g442670</name>
    <name evidence="5" type="ORF">MtrunA17_Chr8g0357491</name>
</gene>
<reference evidence="5" key="4">
    <citation type="journal article" date="2018" name="Nat. Plants">
        <title>Whole-genome landscape of Medicago truncatula symbiotic genes.</title>
        <authorList>
            <person name="Pecrix Y."/>
            <person name="Gamas P."/>
            <person name="Carrere S."/>
        </authorList>
    </citation>
    <scope>NUCLEOTIDE SEQUENCE</scope>
    <source>
        <tissue evidence="5">Leaves</tissue>
    </source>
</reference>
<dbReference type="InterPro" id="IPR006969">
    <property type="entry name" value="Stig-like"/>
</dbReference>
<dbReference type="Proteomes" id="UP000265566">
    <property type="component" value="Chromosome 8"/>
</dbReference>
<organism evidence="4 7">
    <name type="scientific">Medicago truncatula</name>
    <name type="common">Barrel medic</name>
    <name type="synonym">Medicago tribuloides</name>
    <dbReference type="NCBI Taxonomy" id="3880"/>
    <lineage>
        <taxon>Eukaryota</taxon>
        <taxon>Viridiplantae</taxon>
        <taxon>Streptophyta</taxon>
        <taxon>Embryophyta</taxon>
        <taxon>Tracheophyta</taxon>
        <taxon>Spermatophyta</taxon>
        <taxon>Magnoliopsida</taxon>
        <taxon>eudicotyledons</taxon>
        <taxon>Gunneridae</taxon>
        <taxon>Pentapetalae</taxon>
        <taxon>rosids</taxon>
        <taxon>fabids</taxon>
        <taxon>Fabales</taxon>
        <taxon>Fabaceae</taxon>
        <taxon>Papilionoideae</taxon>
        <taxon>50 kb inversion clade</taxon>
        <taxon>NPAAA clade</taxon>
        <taxon>Hologalegina</taxon>
        <taxon>IRL clade</taxon>
        <taxon>Trifolieae</taxon>
        <taxon>Medicago</taxon>
    </lineage>
</organism>
<reference evidence="6" key="3">
    <citation type="submission" date="2015-04" db="UniProtKB">
        <authorList>
            <consortium name="EnsemblPlants"/>
        </authorList>
    </citation>
    <scope>IDENTIFICATION</scope>
    <source>
        <strain evidence="6">cv. Jemalong A17</strain>
    </source>
</reference>
<evidence type="ECO:0000313" key="4">
    <source>
        <dbReference type="EMBL" id="KEH19174.1"/>
    </source>
</evidence>
<dbReference type="HOGENOM" id="CLU_111795_0_0_1"/>
<comment type="similarity">
    <text evidence="1">Belongs to the STIG1 family.</text>
</comment>
<proteinExistence type="inferred from homology"/>
<dbReference type="EnsemblPlants" id="KEH19174">
    <property type="protein sequence ID" value="KEH19174"/>
    <property type="gene ID" value="MTR_8g442670"/>
</dbReference>
<dbReference type="EMBL" id="CM001224">
    <property type="protein sequence ID" value="KEH19174.1"/>
    <property type="molecule type" value="Genomic_DNA"/>
</dbReference>
<protein>
    <submittedName>
        <fullName evidence="5">Putative stigma-specific protein Stig1</fullName>
    </submittedName>
    <submittedName>
        <fullName evidence="4">Stigma-specific Stig1 family protein</fullName>
    </submittedName>
</protein>
<dbReference type="Proteomes" id="UP000002051">
    <property type="component" value="Chromosome 8"/>
</dbReference>
<evidence type="ECO:0000313" key="5">
    <source>
        <dbReference type="EMBL" id="RHN40686.1"/>
    </source>
</evidence>
<reference evidence="4 7" key="1">
    <citation type="journal article" date="2011" name="Nature">
        <title>The Medicago genome provides insight into the evolution of rhizobial symbioses.</title>
        <authorList>
            <person name="Young N.D."/>
            <person name="Debelle F."/>
            <person name="Oldroyd G.E."/>
            <person name="Geurts R."/>
            <person name="Cannon S.B."/>
            <person name="Udvardi M.K."/>
            <person name="Benedito V.A."/>
            <person name="Mayer K.F."/>
            <person name="Gouzy J."/>
            <person name="Schoof H."/>
            <person name="Van de Peer Y."/>
            <person name="Proost S."/>
            <person name="Cook D.R."/>
            <person name="Meyers B.C."/>
            <person name="Spannagl M."/>
            <person name="Cheung F."/>
            <person name="De Mita S."/>
            <person name="Krishnakumar V."/>
            <person name="Gundlach H."/>
            <person name="Zhou S."/>
            <person name="Mudge J."/>
            <person name="Bharti A.K."/>
            <person name="Murray J.D."/>
            <person name="Naoumkina M.A."/>
            <person name="Rosen B."/>
            <person name="Silverstein K.A."/>
            <person name="Tang H."/>
            <person name="Rombauts S."/>
            <person name="Zhao P.X."/>
            <person name="Zhou P."/>
            <person name="Barbe V."/>
            <person name="Bardou P."/>
            <person name="Bechner M."/>
            <person name="Bellec A."/>
            <person name="Berger A."/>
            <person name="Berges H."/>
            <person name="Bidwell S."/>
            <person name="Bisseling T."/>
            <person name="Choisne N."/>
            <person name="Couloux A."/>
            <person name="Denny R."/>
            <person name="Deshpande S."/>
            <person name="Dai X."/>
            <person name="Doyle J.J."/>
            <person name="Dudez A.M."/>
            <person name="Farmer A.D."/>
            <person name="Fouteau S."/>
            <person name="Franken C."/>
            <person name="Gibelin C."/>
            <person name="Gish J."/>
            <person name="Goldstein S."/>
            <person name="Gonzalez A.J."/>
            <person name="Green P.J."/>
            <person name="Hallab A."/>
            <person name="Hartog M."/>
            <person name="Hua A."/>
            <person name="Humphray S.J."/>
            <person name="Jeong D.H."/>
            <person name="Jing Y."/>
            <person name="Jocker A."/>
            <person name="Kenton S.M."/>
            <person name="Kim D.J."/>
            <person name="Klee K."/>
            <person name="Lai H."/>
            <person name="Lang C."/>
            <person name="Lin S."/>
            <person name="Macmil S.L."/>
            <person name="Magdelenat G."/>
            <person name="Matthews L."/>
            <person name="McCorrison J."/>
            <person name="Monaghan E.L."/>
            <person name="Mun J.H."/>
            <person name="Najar F.Z."/>
            <person name="Nicholson C."/>
            <person name="Noirot C."/>
            <person name="O'Bleness M."/>
            <person name="Paule C.R."/>
            <person name="Poulain J."/>
            <person name="Prion F."/>
            <person name="Qin B."/>
            <person name="Qu C."/>
            <person name="Retzel E.F."/>
            <person name="Riddle C."/>
            <person name="Sallet E."/>
            <person name="Samain S."/>
            <person name="Samson N."/>
            <person name="Sanders I."/>
            <person name="Saurat O."/>
            <person name="Scarpelli C."/>
            <person name="Schiex T."/>
            <person name="Segurens B."/>
            <person name="Severin A.J."/>
            <person name="Sherrier D.J."/>
            <person name="Shi R."/>
            <person name="Sims S."/>
            <person name="Singer S.R."/>
            <person name="Sinharoy S."/>
            <person name="Sterck L."/>
            <person name="Viollet A."/>
            <person name="Wang B.B."/>
            <person name="Wang K."/>
            <person name="Wang M."/>
            <person name="Wang X."/>
            <person name="Warfsmann J."/>
            <person name="Weissenbach J."/>
            <person name="White D.D."/>
            <person name="White J.D."/>
            <person name="Wiley G.B."/>
            <person name="Wincker P."/>
            <person name="Xing Y."/>
            <person name="Yang L."/>
            <person name="Yao Z."/>
            <person name="Ying F."/>
            <person name="Zhai J."/>
            <person name="Zhou L."/>
            <person name="Zuber A."/>
            <person name="Denarie J."/>
            <person name="Dixon R.A."/>
            <person name="May G.D."/>
            <person name="Schwartz D.C."/>
            <person name="Rogers J."/>
            <person name="Quetier F."/>
            <person name="Town C.D."/>
            <person name="Roe B.A."/>
        </authorList>
    </citation>
    <scope>NUCLEOTIDE SEQUENCE [LARGE SCALE GENOMIC DNA]</scope>
    <source>
        <strain evidence="4">A17</strain>
        <strain evidence="6 7">cv. Jemalong A17</strain>
    </source>
</reference>
<evidence type="ECO:0000256" key="1">
    <source>
        <dbReference type="ARBA" id="ARBA00006010"/>
    </source>
</evidence>
<accession>A0A072TNU0</accession>
<keyword evidence="7" id="KW-1185">Reference proteome</keyword>
<sequence length="150" mass="16818">MSTQATYFVTFITLLFVFVIKIDGDQSISPTPNYEVSENYTNSGLNKVGEDQEYPGCTNRPWICSNGEYPPRYVCCRNRCVDISKDVNNCRICGRRCPTIGNWRCCNGFCANINFDPLNCGGCGRICPIMVCLMGECRYTKSSSPTPFLP</sequence>
<dbReference type="PANTHER" id="PTHR33227">
    <property type="entry name" value="STIGMA-SPECIFIC STIG1-LIKE PROTEIN 3"/>
    <property type="match status" value="1"/>
</dbReference>